<evidence type="ECO:0000313" key="2">
    <source>
        <dbReference type="Proteomes" id="UP001230328"/>
    </source>
</evidence>
<proteinExistence type="predicted"/>
<organism evidence="1 2">
    <name type="scientific">Streptomyces umbrinus</name>
    <dbReference type="NCBI Taxonomy" id="67370"/>
    <lineage>
        <taxon>Bacteria</taxon>
        <taxon>Bacillati</taxon>
        <taxon>Actinomycetota</taxon>
        <taxon>Actinomycetes</taxon>
        <taxon>Kitasatosporales</taxon>
        <taxon>Streptomycetaceae</taxon>
        <taxon>Streptomyces</taxon>
        <taxon>Streptomyces phaeochromogenes group</taxon>
    </lineage>
</organism>
<accession>A0ABU0TD53</accession>
<comment type="caution">
    <text evidence="1">The sequence shown here is derived from an EMBL/GenBank/DDBJ whole genome shotgun (WGS) entry which is preliminary data.</text>
</comment>
<protein>
    <recommendedName>
        <fullName evidence="3">Transposase</fullName>
    </recommendedName>
</protein>
<evidence type="ECO:0000313" key="1">
    <source>
        <dbReference type="EMBL" id="MDQ1032724.1"/>
    </source>
</evidence>
<evidence type="ECO:0008006" key="3">
    <source>
        <dbReference type="Google" id="ProtNLM"/>
    </source>
</evidence>
<dbReference type="EMBL" id="JAUSZI010000002">
    <property type="protein sequence ID" value="MDQ1032724.1"/>
    <property type="molecule type" value="Genomic_DNA"/>
</dbReference>
<name>A0ABU0TD53_9ACTN</name>
<reference evidence="1 2" key="1">
    <citation type="submission" date="2023-07" db="EMBL/GenBank/DDBJ databases">
        <title>Comparative genomics of wheat-associated soil bacteria to identify genetic determinants of phenazine resistance.</title>
        <authorList>
            <person name="Mouncey N."/>
        </authorList>
    </citation>
    <scope>NUCLEOTIDE SEQUENCE [LARGE SCALE GENOMIC DNA]</scope>
    <source>
        <strain evidence="1 2">V2I4</strain>
    </source>
</reference>
<keyword evidence="2" id="KW-1185">Reference proteome</keyword>
<dbReference type="RefSeq" id="WP_307529681.1">
    <property type="nucleotide sequence ID" value="NZ_JAUSZI010000002.1"/>
</dbReference>
<dbReference type="Proteomes" id="UP001230328">
    <property type="component" value="Unassembled WGS sequence"/>
</dbReference>
<gene>
    <name evidence="1" type="ORF">QF035_010306</name>
</gene>
<sequence length="53" mass="6031">MHHWTDHNIRIHVFTCVLALTVAHLMRRQAAGAGECMWVRELLGHLAGIQETV</sequence>